<dbReference type="InterPro" id="IPR004839">
    <property type="entry name" value="Aminotransferase_I/II_large"/>
</dbReference>
<dbReference type="PROSITE" id="PS00105">
    <property type="entry name" value="AA_TRANSFER_CLASS_1"/>
    <property type="match status" value="1"/>
</dbReference>
<accession>A0A1S9GQF1</accession>
<dbReference type="GO" id="GO:0030170">
    <property type="term" value="F:pyridoxal phosphate binding"/>
    <property type="evidence" value="ECO:0007669"/>
    <property type="project" value="InterPro"/>
</dbReference>
<evidence type="ECO:0000256" key="1">
    <source>
        <dbReference type="ARBA" id="ARBA00001933"/>
    </source>
</evidence>
<evidence type="ECO:0000256" key="3">
    <source>
        <dbReference type="RuleBase" id="RU000481"/>
    </source>
</evidence>
<dbReference type="Proteomes" id="UP000295021">
    <property type="component" value="Unassembled WGS sequence"/>
</dbReference>
<keyword evidence="3 6" id="KW-0032">Aminotransferase</keyword>
<protein>
    <recommendedName>
        <fullName evidence="3">Aminotransferase</fullName>
        <ecNumber evidence="3">2.6.1.-</ecNumber>
    </recommendedName>
</protein>
<dbReference type="Gene3D" id="3.90.1150.10">
    <property type="entry name" value="Aspartate Aminotransferase, domain 1"/>
    <property type="match status" value="1"/>
</dbReference>
<dbReference type="EMBL" id="SMBI01000001">
    <property type="protein sequence ID" value="TCU29572.1"/>
    <property type="molecule type" value="Genomic_DNA"/>
</dbReference>
<dbReference type="Proteomes" id="UP000758022">
    <property type="component" value="Unassembled WGS sequence"/>
</dbReference>
<dbReference type="PANTHER" id="PTHR42885">
    <property type="entry name" value="HISTIDINOL-PHOSPHATE AMINOTRANSFERASE-RELATED"/>
    <property type="match status" value="1"/>
</dbReference>
<evidence type="ECO:0000313" key="6">
    <source>
        <dbReference type="EMBL" id="MBY3065635.1"/>
    </source>
</evidence>
<dbReference type="InterPro" id="IPR015421">
    <property type="entry name" value="PyrdxlP-dep_Trfase_major"/>
</dbReference>
<dbReference type="Pfam" id="PF00155">
    <property type="entry name" value="Aminotran_1_2"/>
    <property type="match status" value="1"/>
</dbReference>
<evidence type="ECO:0000313" key="9">
    <source>
        <dbReference type="Proteomes" id="UP000542811"/>
    </source>
</evidence>
<dbReference type="InterPro" id="IPR015424">
    <property type="entry name" value="PyrdxlP-dep_Trfase"/>
</dbReference>
<evidence type="ECO:0000313" key="5">
    <source>
        <dbReference type="EMBL" id="MBB3159965.1"/>
    </source>
</evidence>
<name>A0A1S9GQF1_9HYPH</name>
<dbReference type="SUPFAM" id="SSF53383">
    <property type="entry name" value="PLP-dependent transferases"/>
    <property type="match status" value="1"/>
</dbReference>
<dbReference type="PANTHER" id="PTHR42885:SF1">
    <property type="entry name" value="THREONINE-PHOSPHATE DECARBOXYLASE"/>
    <property type="match status" value="1"/>
</dbReference>
<dbReference type="AlphaFoldDB" id="A0A1S9GQF1"/>
<evidence type="ECO:0000256" key="2">
    <source>
        <dbReference type="ARBA" id="ARBA00022898"/>
    </source>
</evidence>
<dbReference type="Gene3D" id="3.40.640.10">
    <property type="entry name" value="Type I PLP-dependent aspartate aminotransferase-like (Major domain)"/>
    <property type="match status" value="1"/>
</dbReference>
<dbReference type="EC" id="2.6.1.-" evidence="3"/>
<dbReference type="CDD" id="cd00609">
    <property type="entry name" value="AAT_like"/>
    <property type="match status" value="1"/>
</dbReference>
<gene>
    <name evidence="7" type="ORF">EV131_10153</name>
    <name evidence="5" type="ORF">FHS25_000397</name>
    <name evidence="6" type="ORF">HFO74_19805</name>
</gene>
<reference evidence="6" key="2">
    <citation type="submission" date="2020-04" db="EMBL/GenBank/DDBJ databases">
        <title>Global-level population genomics supports evidence of horizontal gene transfer on evolution of Rhizobia in Lentils.</title>
        <authorList>
            <person name="Gai Y."/>
            <person name="Cook D."/>
            <person name="Riely B."/>
        </authorList>
    </citation>
    <scope>NUCLEOTIDE SEQUENCE</scope>
    <source>
        <strain evidence="6">TLR9</strain>
    </source>
</reference>
<dbReference type="GO" id="GO:0008483">
    <property type="term" value="F:transaminase activity"/>
    <property type="evidence" value="ECO:0007669"/>
    <property type="project" value="UniProtKB-KW"/>
</dbReference>
<evidence type="ECO:0000259" key="4">
    <source>
        <dbReference type="Pfam" id="PF00155"/>
    </source>
</evidence>
<dbReference type="EMBL" id="JAAXQQ010000006">
    <property type="protein sequence ID" value="MBY3065635.1"/>
    <property type="molecule type" value="Genomic_DNA"/>
</dbReference>
<reference evidence="7 8" key="1">
    <citation type="submission" date="2019-03" db="EMBL/GenBank/DDBJ databases">
        <title>Genomic Encyclopedia of Type Strains, Phase IV (KMG-V): Genome sequencing to study the core and pangenomes of soil and plant-associated prokaryotes.</title>
        <authorList>
            <person name="Whitman W."/>
        </authorList>
    </citation>
    <scope>NUCLEOTIDE SEQUENCE [LARGE SCALE GENOMIC DNA]</scope>
    <source>
        <strain evidence="7 8">FB403</strain>
    </source>
</reference>
<keyword evidence="9" id="KW-1185">Reference proteome</keyword>
<dbReference type="InterPro" id="IPR004838">
    <property type="entry name" value="NHTrfase_class1_PyrdxlP-BS"/>
</dbReference>
<organism evidence="6 10">
    <name type="scientific">Rhizobium laguerreae</name>
    <dbReference type="NCBI Taxonomy" id="1076926"/>
    <lineage>
        <taxon>Bacteria</taxon>
        <taxon>Pseudomonadati</taxon>
        <taxon>Pseudomonadota</taxon>
        <taxon>Alphaproteobacteria</taxon>
        <taxon>Hyphomicrobiales</taxon>
        <taxon>Rhizobiaceae</taxon>
        <taxon>Rhizobium/Agrobacterium group</taxon>
        <taxon>Rhizobium</taxon>
    </lineage>
</organism>
<sequence length="354" mass="38035">MSAPIVHGGGITAAAATFGGRPDDWLDLSTGINPCPVALPDIPARAWHRLPDRHLVDEARRAARDHYGSGEILPLPVPGTQSVIQLLPHLVEAGRLVGVTDNRVAVTDNKVAVTDNKVAVVSPTYGEYARAFASAGFAVDAIDDIAAIGAGHRLAVVVNPNNPDGLIWPTETLIALHDKMKSANGFLVVDEAFGDTDPALSLAFRAPRLPNLIIFRSFGKFFGLAGLRLGFAIARDDILERFEDWLGPWAVSGPALSIAGSLLRSDVSPIRGRIDERNAGLHAVLKGSGLQISGGTALFTLVADPRAGDIYTHLCRHHILVRKFDYAPDWLRFGLTPDPAADRRLGEALQRFER</sequence>
<dbReference type="RefSeq" id="WP_077978423.1">
    <property type="nucleotide sequence ID" value="NZ_JAAXQQ010000006.1"/>
</dbReference>
<dbReference type="Proteomes" id="UP000542811">
    <property type="component" value="Unassembled WGS sequence"/>
</dbReference>
<feature type="domain" description="Aminotransferase class I/classII large" evidence="4">
    <location>
        <begin position="45"/>
        <end position="346"/>
    </location>
</feature>
<dbReference type="InterPro" id="IPR015422">
    <property type="entry name" value="PyrdxlP-dep_Trfase_small"/>
</dbReference>
<comment type="caution">
    <text evidence="6">The sequence shown here is derived from an EMBL/GenBank/DDBJ whole genome shotgun (WGS) entry which is preliminary data.</text>
</comment>
<dbReference type="EMBL" id="JACHXX010000001">
    <property type="protein sequence ID" value="MBB3159965.1"/>
    <property type="molecule type" value="Genomic_DNA"/>
</dbReference>
<evidence type="ECO:0000313" key="8">
    <source>
        <dbReference type="Proteomes" id="UP000295021"/>
    </source>
</evidence>
<evidence type="ECO:0000313" key="10">
    <source>
        <dbReference type="Proteomes" id="UP000758022"/>
    </source>
</evidence>
<proteinExistence type="inferred from homology"/>
<reference evidence="5 9" key="3">
    <citation type="submission" date="2020-08" db="EMBL/GenBank/DDBJ databases">
        <title>Genomic Encyclopedia of Type Strains, Phase III (KMG-III): the genomes of soil and plant-associated and newly described type strains.</title>
        <authorList>
            <person name="Whitman W."/>
        </authorList>
    </citation>
    <scope>NUCLEOTIDE SEQUENCE [LARGE SCALE GENOMIC DNA]</scope>
    <source>
        <strain evidence="5 9">CECT 8280</strain>
    </source>
</reference>
<keyword evidence="3" id="KW-0808">Transferase</keyword>
<comment type="cofactor">
    <cofactor evidence="1 3">
        <name>pyridoxal 5'-phosphate</name>
        <dbReference type="ChEBI" id="CHEBI:597326"/>
    </cofactor>
</comment>
<keyword evidence="2" id="KW-0663">Pyridoxal phosphate</keyword>
<evidence type="ECO:0000313" key="7">
    <source>
        <dbReference type="EMBL" id="TCU29572.1"/>
    </source>
</evidence>
<comment type="similarity">
    <text evidence="3">Belongs to the class-I pyridoxal-phosphate-dependent aminotransferase family.</text>
</comment>